<dbReference type="Ensembl" id="ENSHHUT00000031658.1">
    <property type="protein sequence ID" value="ENSHHUP00000030393.1"/>
    <property type="gene ID" value="ENSHHUG00000019341.1"/>
</dbReference>
<comment type="catalytic activity">
    <reaction evidence="9">
        <text>a 5-methoxy-2-methyl-3-(all-trans-polyprenyl)benzene-1,4-diol + AH2 + O2 = a 3-demethylubiquinol + A + H2O</text>
        <dbReference type="Rhea" id="RHEA:50908"/>
        <dbReference type="Rhea" id="RHEA-COMP:10859"/>
        <dbReference type="Rhea" id="RHEA-COMP:10914"/>
        <dbReference type="ChEBI" id="CHEBI:13193"/>
        <dbReference type="ChEBI" id="CHEBI:15377"/>
        <dbReference type="ChEBI" id="CHEBI:15379"/>
        <dbReference type="ChEBI" id="CHEBI:17499"/>
        <dbReference type="ChEBI" id="CHEBI:84167"/>
        <dbReference type="ChEBI" id="CHEBI:84422"/>
        <dbReference type="EC" id="1.14.99.60"/>
    </reaction>
</comment>
<dbReference type="GeneTree" id="ENSGT00390000014520"/>
<organism evidence="10 11">
    <name type="scientific">Hucho hucho</name>
    <name type="common">huchen</name>
    <dbReference type="NCBI Taxonomy" id="62062"/>
    <lineage>
        <taxon>Eukaryota</taxon>
        <taxon>Metazoa</taxon>
        <taxon>Chordata</taxon>
        <taxon>Craniata</taxon>
        <taxon>Vertebrata</taxon>
        <taxon>Euteleostomi</taxon>
        <taxon>Actinopterygii</taxon>
        <taxon>Neopterygii</taxon>
        <taxon>Teleostei</taxon>
        <taxon>Protacanthopterygii</taxon>
        <taxon>Salmoniformes</taxon>
        <taxon>Salmonidae</taxon>
        <taxon>Salmoninae</taxon>
        <taxon>Hucho</taxon>
    </lineage>
</organism>
<keyword evidence="6 9" id="KW-0408">Iron</keyword>
<dbReference type="HAMAP" id="MF_01658">
    <property type="entry name" value="COQ7"/>
    <property type="match status" value="1"/>
</dbReference>
<feature type="binding site" evidence="9">
    <location>
        <position position="72"/>
    </location>
    <ligand>
        <name>Fe cation</name>
        <dbReference type="ChEBI" id="CHEBI:24875"/>
        <label>1</label>
    </ligand>
</feature>
<dbReference type="GO" id="GO:0008682">
    <property type="term" value="F:3-demethoxyubiquinol 3-hydroxylase activity"/>
    <property type="evidence" value="ECO:0007669"/>
    <property type="project" value="UniProtKB-EC"/>
</dbReference>
<comment type="subcellular location">
    <subcellularLocation>
        <location evidence="9">Mitochondrion inner membrane</location>
        <topology evidence="9">Peripheral membrane protein</topology>
        <orientation evidence="9">Matrix side</orientation>
    </subcellularLocation>
</comment>
<evidence type="ECO:0000256" key="6">
    <source>
        <dbReference type="ARBA" id="ARBA00023004"/>
    </source>
</evidence>
<evidence type="ECO:0000313" key="10">
    <source>
        <dbReference type="Ensembl" id="ENSHHUP00000030393.1"/>
    </source>
</evidence>
<reference evidence="10" key="2">
    <citation type="submission" date="2025-08" db="UniProtKB">
        <authorList>
            <consortium name="Ensembl"/>
        </authorList>
    </citation>
    <scope>IDENTIFICATION</scope>
</reference>
<gene>
    <name evidence="9" type="primary">COQ7</name>
</gene>
<dbReference type="STRING" id="62062.ENSHHUP00000030393"/>
<comment type="subunit">
    <text evidence="9">Component of a multi-subunit COQ enzyme complex, composed of at least COQ3, COQ4, COQ5, COQ6, COQ7 and COQ9. Interacts with ADCK4 and COQ6. Interacts with COQ9.</text>
</comment>
<comment type="pathway">
    <text evidence="1 9">Cofactor biosynthesis; ubiquinone biosynthesis.</text>
</comment>
<sequence>LDQTQRAHADQHAWRQREWDNLITEFDRGLRTLFSSARSVRPHPDRHVAEAELSAAEKRHALGLMRVNHCGEVCAQALYQGQALTARDPAAREALRHAAFEEVEHLAWTEQRIRELGGHRSLFNPLWYTGSLAIGISAGLLGDKWNLGFLEETEHQVGAHLDSHLSELPVQDAKSRAIVTQMRDDELKHAEMAHDFGAADLPAPIKNLMKLSASQLACLVAIRRTCGQ</sequence>
<dbReference type="GO" id="GO:0046872">
    <property type="term" value="F:metal ion binding"/>
    <property type="evidence" value="ECO:0007669"/>
    <property type="project" value="UniProtKB-KW"/>
</dbReference>
<keyword evidence="2" id="KW-1003">Cell membrane</keyword>
<keyword evidence="9" id="KW-0999">Mitochondrion inner membrane</keyword>
<evidence type="ECO:0000256" key="5">
    <source>
        <dbReference type="ARBA" id="ARBA00023002"/>
    </source>
</evidence>
<feature type="binding site" evidence="9">
    <location>
        <position position="102"/>
    </location>
    <ligand>
        <name>Fe cation</name>
        <dbReference type="ChEBI" id="CHEBI:24875"/>
        <label>2</label>
    </ligand>
</feature>
<dbReference type="CDD" id="cd01042">
    <property type="entry name" value="DMQH"/>
    <property type="match status" value="1"/>
</dbReference>
<keyword evidence="7 9" id="KW-0503">Monooxygenase</keyword>
<dbReference type="EC" id="1.14.99.60" evidence="9"/>
<dbReference type="InterPro" id="IPR047809">
    <property type="entry name" value="COQ7_proteobact"/>
</dbReference>
<evidence type="ECO:0000313" key="11">
    <source>
        <dbReference type="Proteomes" id="UP000314982"/>
    </source>
</evidence>
<keyword evidence="8 9" id="KW-0472">Membrane</keyword>
<evidence type="ECO:0000256" key="2">
    <source>
        <dbReference type="ARBA" id="ARBA00022475"/>
    </source>
</evidence>
<feature type="binding site" evidence="9">
    <location>
        <position position="186"/>
    </location>
    <ligand>
        <name>Fe cation</name>
        <dbReference type="ChEBI" id="CHEBI:24875"/>
        <label>2</label>
    </ligand>
</feature>
<comment type="function">
    <text evidence="9">Catalyzes the hydroxylation of 2-polyprenyl-3-methyl-6-methoxy-1,4-benzoquinol (DMQH2) during ubiquinone biosynthesis. Has also a structural role in the COQ enzyme complex, stabilizing other COQ polypeptides. Involved in lifespan determination in a ubiquinone-independent manner.</text>
</comment>
<protein>
    <recommendedName>
        <fullName evidence="9">5-demethoxyubiquinone hydroxylase, mitochondrial</fullName>
        <shortName evidence="9">DMQ hydroxylase</shortName>
        <ecNumber evidence="9">1.14.99.60</ecNumber>
    </recommendedName>
    <alternativeName>
        <fullName evidence="9">Timing protein clk-1 homolog</fullName>
    </alternativeName>
    <alternativeName>
        <fullName evidence="9">Ubiquinone biosynthesis monooxygenase COQ7</fullName>
    </alternativeName>
</protein>
<proteinExistence type="inferred from homology"/>
<dbReference type="AlphaFoldDB" id="A0A4W5LWT3"/>
<dbReference type="PANTHER" id="PTHR11237">
    <property type="entry name" value="COENZYME Q10 BIOSYNTHESIS PROTEIN 7"/>
    <property type="match status" value="1"/>
</dbReference>
<dbReference type="PANTHER" id="PTHR11237:SF4">
    <property type="entry name" value="5-DEMETHOXYUBIQUINONE HYDROXYLASE, MITOCHONDRIAL"/>
    <property type="match status" value="1"/>
</dbReference>
<feature type="binding site" evidence="9">
    <location>
        <position position="189"/>
    </location>
    <ligand>
        <name>Fe cation</name>
        <dbReference type="ChEBI" id="CHEBI:24875"/>
        <label>2</label>
    </ligand>
</feature>
<comment type="similarity">
    <text evidence="9">Belongs to the COQ7 family.</text>
</comment>
<dbReference type="SUPFAM" id="SSF47240">
    <property type="entry name" value="Ferritin-like"/>
    <property type="match status" value="1"/>
</dbReference>
<evidence type="ECO:0000256" key="3">
    <source>
        <dbReference type="ARBA" id="ARBA00022688"/>
    </source>
</evidence>
<dbReference type="NCBIfam" id="NF033656">
    <property type="entry name" value="DMQ_monoox_COQ7"/>
    <property type="match status" value="1"/>
</dbReference>
<keyword evidence="9" id="KW-0496">Mitochondrion</keyword>
<dbReference type="InterPro" id="IPR011566">
    <property type="entry name" value="Ubq_synth_Coq7"/>
</dbReference>
<dbReference type="GO" id="GO:0031314">
    <property type="term" value="C:extrinsic component of mitochondrial inner membrane"/>
    <property type="evidence" value="ECO:0007669"/>
    <property type="project" value="UniProtKB-UniRule"/>
</dbReference>
<name>A0A4W5LWT3_9TELE</name>
<feature type="binding site" evidence="9">
    <location>
        <position position="102"/>
    </location>
    <ligand>
        <name>Fe cation</name>
        <dbReference type="ChEBI" id="CHEBI:24875"/>
        <label>1</label>
    </ligand>
</feature>
<feature type="binding site" evidence="9">
    <location>
        <position position="186"/>
    </location>
    <ligand>
        <name>Fe cation</name>
        <dbReference type="ChEBI" id="CHEBI:24875"/>
        <label>1</label>
    </ligand>
</feature>
<keyword evidence="11" id="KW-1185">Reference proteome</keyword>
<dbReference type="UniPathway" id="UPA00232"/>
<evidence type="ECO:0000256" key="9">
    <source>
        <dbReference type="HAMAP-Rule" id="MF_03194"/>
    </source>
</evidence>
<evidence type="ECO:0000256" key="8">
    <source>
        <dbReference type="ARBA" id="ARBA00023136"/>
    </source>
</evidence>
<keyword evidence="4 9" id="KW-0479">Metal-binding</keyword>
<dbReference type="GO" id="GO:0006744">
    <property type="term" value="P:ubiquinone biosynthetic process"/>
    <property type="evidence" value="ECO:0007669"/>
    <property type="project" value="UniProtKB-UniRule"/>
</dbReference>
<dbReference type="InterPro" id="IPR012347">
    <property type="entry name" value="Ferritin-like"/>
</dbReference>
<dbReference type="GO" id="GO:0016709">
    <property type="term" value="F:oxidoreductase activity, acting on paired donors, with incorporation or reduction of molecular oxygen, NAD(P)H as one donor, and incorporation of one atom of oxygen"/>
    <property type="evidence" value="ECO:0007669"/>
    <property type="project" value="UniProtKB-UniRule"/>
</dbReference>
<keyword evidence="3 9" id="KW-0831">Ubiquinone biosynthesis</keyword>
<evidence type="ECO:0000256" key="1">
    <source>
        <dbReference type="ARBA" id="ARBA00004749"/>
    </source>
</evidence>
<dbReference type="Proteomes" id="UP000314982">
    <property type="component" value="Unassembled WGS sequence"/>
</dbReference>
<comment type="cofactor">
    <cofactor evidence="9">
        <name>Fe cation</name>
        <dbReference type="ChEBI" id="CHEBI:24875"/>
    </cofactor>
    <text evidence="9">Binds 2 iron ions per subunit.</text>
</comment>
<reference evidence="10" key="3">
    <citation type="submission" date="2025-09" db="UniProtKB">
        <authorList>
            <consortium name="Ensembl"/>
        </authorList>
    </citation>
    <scope>IDENTIFICATION</scope>
</reference>
<dbReference type="Pfam" id="PF03232">
    <property type="entry name" value="COQ7"/>
    <property type="match status" value="1"/>
</dbReference>
<feature type="binding site" evidence="9">
    <location>
        <position position="154"/>
    </location>
    <ligand>
        <name>Fe cation</name>
        <dbReference type="ChEBI" id="CHEBI:24875"/>
        <label>2</label>
    </ligand>
</feature>
<dbReference type="InterPro" id="IPR009078">
    <property type="entry name" value="Ferritin-like_SF"/>
</dbReference>
<keyword evidence="5 9" id="KW-0560">Oxidoreductase</keyword>
<reference evidence="11" key="1">
    <citation type="submission" date="2018-06" db="EMBL/GenBank/DDBJ databases">
        <title>Genome assembly of Danube salmon.</title>
        <authorList>
            <person name="Macqueen D.J."/>
            <person name="Gundappa M.K."/>
        </authorList>
    </citation>
    <scope>NUCLEOTIDE SEQUENCE [LARGE SCALE GENOMIC DNA]</scope>
</reference>
<accession>A0A4W5LWT3</accession>
<dbReference type="Gene3D" id="1.20.1260.10">
    <property type="match status" value="1"/>
</dbReference>
<evidence type="ECO:0000256" key="7">
    <source>
        <dbReference type="ARBA" id="ARBA00023033"/>
    </source>
</evidence>
<feature type="binding site" evidence="9">
    <location>
        <position position="105"/>
    </location>
    <ligand>
        <name>Fe cation</name>
        <dbReference type="ChEBI" id="CHEBI:24875"/>
        <label>1</label>
    </ligand>
</feature>
<evidence type="ECO:0000256" key="4">
    <source>
        <dbReference type="ARBA" id="ARBA00022723"/>
    </source>
</evidence>